<gene>
    <name evidence="1" type="ORF">AOB60_04890</name>
</gene>
<dbReference type="Pfam" id="PF10604">
    <property type="entry name" value="Polyketide_cyc2"/>
    <property type="match status" value="1"/>
</dbReference>
<dbReference type="AlphaFoldDB" id="A0A2N8PH17"/>
<dbReference type="Gene3D" id="3.30.530.20">
    <property type="match status" value="1"/>
</dbReference>
<dbReference type="Proteomes" id="UP000236047">
    <property type="component" value="Unassembled WGS sequence"/>
</dbReference>
<accession>A0A2N8PH17</accession>
<organism evidence="1 2">
    <name type="scientific">Streptomyces noursei</name>
    <name type="common">Streptomyces albulus</name>
    <dbReference type="NCBI Taxonomy" id="1971"/>
    <lineage>
        <taxon>Bacteria</taxon>
        <taxon>Bacillati</taxon>
        <taxon>Actinomycetota</taxon>
        <taxon>Actinomycetes</taxon>
        <taxon>Kitasatosporales</taxon>
        <taxon>Streptomycetaceae</taxon>
        <taxon>Streptomyces</taxon>
    </lineage>
</organism>
<sequence>MAVFRIERTVPLSPDAAWRRLTHWAAHSAHVPLTTITVTTTPPTRVGTTFVARTGLGPLGFDDVMRVVRWEPPGAGTAGATAGRCRIEKRGRVVAGWAEFEVEVRAGGCRVVWRGEVRPRGLPRPLGPLAARSARWLYGRILDGLLGR</sequence>
<dbReference type="InterPro" id="IPR019587">
    <property type="entry name" value="Polyketide_cyclase/dehydratase"/>
</dbReference>
<dbReference type="EMBL" id="LJSN01000002">
    <property type="protein sequence ID" value="PNE40312.1"/>
    <property type="molecule type" value="Genomic_DNA"/>
</dbReference>
<name>A0A2N8PH17_STRNR</name>
<comment type="caution">
    <text evidence="1">The sequence shown here is derived from an EMBL/GenBank/DDBJ whole genome shotgun (WGS) entry which is preliminary data.</text>
</comment>
<proteinExistence type="predicted"/>
<evidence type="ECO:0000313" key="2">
    <source>
        <dbReference type="Proteomes" id="UP000236047"/>
    </source>
</evidence>
<protein>
    <submittedName>
        <fullName evidence="1">Immediate-early protein 2</fullName>
    </submittedName>
</protein>
<dbReference type="InterPro" id="IPR023393">
    <property type="entry name" value="START-like_dom_sf"/>
</dbReference>
<reference evidence="2" key="1">
    <citation type="submission" date="2015-09" db="EMBL/GenBank/DDBJ databases">
        <authorList>
            <person name="Graham D.E."/>
            <person name="Mahan K.M."/>
            <person name="Klingeman D.M."/>
            <person name="Fida T."/>
            <person name="Giannone R.J."/>
            <person name="Hettich R.L."/>
            <person name="Parry R.J."/>
            <person name="Spain J.C."/>
        </authorList>
    </citation>
    <scope>NUCLEOTIDE SEQUENCE [LARGE SCALE GENOMIC DNA]</scope>
    <source>
        <strain evidence="2">JCM 4701</strain>
    </source>
</reference>
<evidence type="ECO:0000313" key="1">
    <source>
        <dbReference type="EMBL" id="PNE40312.1"/>
    </source>
</evidence>
<dbReference type="SUPFAM" id="SSF55961">
    <property type="entry name" value="Bet v1-like"/>
    <property type="match status" value="1"/>
</dbReference>
<keyword evidence="2" id="KW-1185">Reference proteome</keyword>
<dbReference type="RefSeq" id="WP_102922943.1">
    <property type="nucleotide sequence ID" value="NZ_LJSN01000002.1"/>
</dbReference>